<dbReference type="InterPro" id="IPR039425">
    <property type="entry name" value="RNA_pol_sigma-70-like"/>
</dbReference>
<accession>D6TGP3</accession>
<comment type="caution">
    <text evidence="8">The sequence shown here is derived from an EMBL/GenBank/DDBJ whole genome shotgun (WGS) entry which is preliminary data.</text>
</comment>
<name>D6TGP3_KTERA</name>
<dbReference type="InterPro" id="IPR013324">
    <property type="entry name" value="RNA_pol_sigma_r3/r4-like"/>
</dbReference>
<dbReference type="InterPro" id="IPR013249">
    <property type="entry name" value="RNA_pol_sigma70_r4_t2"/>
</dbReference>
<dbReference type="InterPro" id="IPR013325">
    <property type="entry name" value="RNA_pol_sigma_r2"/>
</dbReference>
<dbReference type="SUPFAM" id="SSF88659">
    <property type="entry name" value="Sigma3 and sigma4 domains of RNA polymerase sigma factors"/>
    <property type="match status" value="1"/>
</dbReference>
<dbReference type="SUPFAM" id="SSF88946">
    <property type="entry name" value="Sigma2 domain of RNA polymerase sigma factors"/>
    <property type="match status" value="1"/>
</dbReference>
<dbReference type="InterPro" id="IPR036388">
    <property type="entry name" value="WH-like_DNA-bd_sf"/>
</dbReference>
<dbReference type="STRING" id="485913.Krac_12389"/>
<dbReference type="Proteomes" id="UP000004508">
    <property type="component" value="Unassembled WGS sequence"/>
</dbReference>
<evidence type="ECO:0000259" key="6">
    <source>
        <dbReference type="Pfam" id="PF04542"/>
    </source>
</evidence>
<dbReference type="InterPro" id="IPR014284">
    <property type="entry name" value="RNA_pol_sigma-70_dom"/>
</dbReference>
<dbReference type="AlphaFoldDB" id="D6TGP3"/>
<proteinExistence type="inferred from homology"/>
<dbReference type="PANTHER" id="PTHR43133">
    <property type="entry name" value="RNA POLYMERASE ECF-TYPE SIGMA FACTO"/>
    <property type="match status" value="1"/>
</dbReference>
<protein>
    <submittedName>
        <fullName evidence="8">RNA polymerase, sigma-24 subunit, ECF subfamily</fullName>
    </submittedName>
</protein>
<dbReference type="GO" id="GO:0006352">
    <property type="term" value="P:DNA-templated transcription initiation"/>
    <property type="evidence" value="ECO:0007669"/>
    <property type="project" value="InterPro"/>
</dbReference>
<dbReference type="Gene3D" id="1.10.10.10">
    <property type="entry name" value="Winged helix-like DNA-binding domain superfamily/Winged helix DNA-binding domain"/>
    <property type="match status" value="1"/>
</dbReference>
<dbReference type="GO" id="GO:0003677">
    <property type="term" value="F:DNA binding"/>
    <property type="evidence" value="ECO:0007669"/>
    <property type="project" value="UniProtKB-KW"/>
</dbReference>
<keyword evidence="2" id="KW-0805">Transcription regulation</keyword>
<dbReference type="Gene3D" id="1.10.1740.10">
    <property type="match status" value="1"/>
</dbReference>
<dbReference type="EMBL" id="ADVG01000001">
    <property type="protein sequence ID" value="EFH90755.1"/>
    <property type="molecule type" value="Genomic_DNA"/>
</dbReference>
<evidence type="ECO:0000256" key="5">
    <source>
        <dbReference type="ARBA" id="ARBA00023163"/>
    </source>
</evidence>
<keyword evidence="5" id="KW-0804">Transcription</keyword>
<dbReference type="CDD" id="cd06171">
    <property type="entry name" value="Sigma70_r4"/>
    <property type="match status" value="1"/>
</dbReference>
<organism evidence="8 9">
    <name type="scientific">Ktedonobacter racemifer DSM 44963</name>
    <dbReference type="NCBI Taxonomy" id="485913"/>
    <lineage>
        <taxon>Bacteria</taxon>
        <taxon>Bacillati</taxon>
        <taxon>Chloroflexota</taxon>
        <taxon>Ktedonobacteria</taxon>
        <taxon>Ktedonobacterales</taxon>
        <taxon>Ktedonobacteraceae</taxon>
        <taxon>Ktedonobacter</taxon>
    </lineage>
</organism>
<evidence type="ECO:0000256" key="1">
    <source>
        <dbReference type="ARBA" id="ARBA00010641"/>
    </source>
</evidence>
<evidence type="ECO:0000256" key="4">
    <source>
        <dbReference type="ARBA" id="ARBA00023125"/>
    </source>
</evidence>
<sequence>MIYQVFGEGPPDCLGEEISLEQLVAQARGGDATAFARLFEAFNAPICTYLARLVGNDELGRDLAQDTFLKAWKGLSSLQGEIQFRAWLYRIATNVAYSHLRHTRHVRWLPWIQVSENESPSIEGPEEWVSEVDTIQHALRQLSPQYRACLLLQVIEGFSQREIARMLHISEKSVGSNVSRAREQFRRFYQPTKGVTE</sequence>
<dbReference type="Pfam" id="PF04542">
    <property type="entry name" value="Sigma70_r2"/>
    <property type="match status" value="1"/>
</dbReference>
<keyword evidence="9" id="KW-1185">Reference proteome</keyword>
<evidence type="ECO:0000256" key="2">
    <source>
        <dbReference type="ARBA" id="ARBA00023015"/>
    </source>
</evidence>
<comment type="similarity">
    <text evidence="1">Belongs to the sigma-70 factor family. ECF subfamily.</text>
</comment>
<evidence type="ECO:0000313" key="9">
    <source>
        <dbReference type="Proteomes" id="UP000004508"/>
    </source>
</evidence>
<dbReference type="RefSeq" id="WP_007908386.1">
    <property type="nucleotide sequence ID" value="NZ_ADVG01000001.1"/>
</dbReference>
<dbReference type="PANTHER" id="PTHR43133:SF8">
    <property type="entry name" value="RNA POLYMERASE SIGMA FACTOR HI_1459-RELATED"/>
    <property type="match status" value="1"/>
</dbReference>
<dbReference type="InterPro" id="IPR007627">
    <property type="entry name" value="RNA_pol_sigma70_r2"/>
</dbReference>
<evidence type="ECO:0000259" key="7">
    <source>
        <dbReference type="Pfam" id="PF08281"/>
    </source>
</evidence>
<gene>
    <name evidence="8" type="ORF">Krac_12389</name>
</gene>
<dbReference type="InParanoid" id="D6TGP3"/>
<keyword evidence="3" id="KW-0731">Sigma factor</keyword>
<feature type="domain" description="RNA polymerase sigma factor 70 region 4 type 2" evidence="7">
    <location>
        <begin position="135"/>
        <end position="184"/>
    </location>
</feature>
<dbReference type="Pfam" id="PF08281">
    <property type="entry name" value="Sigma70_r4_2"/>
    <property type="match status" value="1"/>
</dbReference>
<reference evidence="8 9" key="1">
    <citation type="journal article" date="2011" name="Stand. Genomic Sci.">
        <title>Non-contiguous finished genome sequence and contextual data of the filamentous soil bacterium Ktedonobacter racemifer type strain (SOSP1-21).</title>
        <authorList>
            <person name="Chang Y.J."/>
            <person name="Land M."/>
            <person name="Hauser L."/>
            <person name="Chertkov O."/>
            <person name="Del Rio T.G."/>
            <person name="Nolan M."/>
            <person name="Copeland A."/>
            <person name="Tice H."/>
            <person name="Cheng J.F."/>
            <person name="Lucas S."/>
            <person name="Han C."/>
            <person name="Goodwin L."/>
            <person name="Pitluck S."/>
            <person name="Ivanova N."/>
            <person name="Ovchinikova G."/>
            <person name="Pati A."/>
            <person name="Chen A."/>
            <person name="Palaniappan K."/>
            <person name="Mavromatis K."/>
            <person name="Liolios K."/>
            <person name="Brettin T."/>
            <person name="Fiebig A."/>
            <person name="Rohde M."/>
            <person name="Abt B."/>
            <person name="Goker M."/>
            <person name="Detter J.C."/>
            <person name="Woyke T."/>
            <person name="Bristow J."/>
            <person name="Eisen J.A."/>
            <person name="Markowitz V."/>
            <person name="Hugenholtz P."/>
            <person name="Kyrpides N.C."/>
            <person name="Klenk H.P."/>
            <person name="Lapidus A."/>
        </authorList>
    </citation>
    <scope>NUCLEOTIDE SEQUENCE [LARGE SCALE GENOMIC DNA]</scope>
    <source>
        <strain evidence="9">DSM 44963</strain>
    </source>
</reference>
<keyword evidence="4" id="KW-0238">DNA-binding</keyword>
<dbReference type="eggNOG" id="COG1595">
    <property type="taxonomic scope" value="Bacteria"/>
</dbReference>
<dbReference type="NCBIfam" id="TIGR02937">
    <property type="entry name" value="sigma70-ECF"/>
    <property type="match status" value="1"/>
</dbReference>
<evidence type="ECO:0000313" key="8">
    <source>
        <dbReference type="EMBL" id="EFH90755.1"/>
    </source>
</evidence>
<dbReference type="GO" id="GO:0016987">
    <property type="term" value="F:sigma factor activity"/>
    <property type="evidence" value="ECO:0007669"/>
    <property type="project" value="UniProtKB-KW"/>
</dbReference>
<evidence type="ECO:0000256" key="3">
    <source>
        <dbReference type="ARBA" id="ARBA00023082"/>
    </source>
</evidence>
<feature type="domain" description="RNA polymerase sigma-70 region 2" evidence="6">
    <location>
        <begin position="38"/>
        <end position="104"/>
    </location>
</feature>
<dbReference type="OrthoDB" id="158189at2"/>